<reference evidence="1" key="1">
    <citation type="submission" date="2017-05" db="UniProtKB">
        <authorList>
            <consortium name="EnsemblMetazoa"/>
        </authorList>
    </citation>
    <scope>IDENTIFICATION</scope>
</reference>
<accession>A0A1X7SUN2</accession>
<name>A0A1X7SUN2_AMPQE</name>
<dbReference type="InParanoid" id="A0A1X7SUN2"/>
<evidence type="ECO:0000313" key="1">
    <source>
        <dbReference type="EnsemblMetazoa" id="Aqu2.1.05859_001"/>
    </source>
</evidence>
<dbReference type="EnsemblMetazoa" id="Aqu2.1.05859_001">
    <property type="protein sequence ID" value="Aqu2.1.05859_001"/>
    <property type="gene ID" value="Aqu2.1.05859"/>
</dbReference>
<dbReference type="AlphaFoldDB" id="A0A1X7SUN2"/>
<protein>
    <submittedName>
        <fullName evidence="1">Uncharacterized protein</fullName>
    </submittedName>
</protein>
<sequence length="54" mass="6101">KMYTCTLNVPPLSLTYSILWSIEERPTIKIGETALDWAELKGHSDTATILRVHS</sequence>
<organism evidence="1">
    <name type="scientific">Amphimedon queenslandica</name>
    <name type="common">Sponge</name>
    <dbReference type="NCBI Taxonomy" id="400682"/>
    <lineage>
        <taxon>Eukaryota</taxon>
        <taxon>Metazoa</taxon>
        <taxon>Porifera</taxon>
        <taxon>Demospongiae</taxon>
        <taxon>Heteroscleromorpha</taxon>
        <taxon>Haplosclerida</taxon>
        <taxon>Niphatidae</taxon>
        <taxon>Amphimedon</taxon>
    </lineage>
</organism>
<proteinExistence type="predicted"/>